<name>A0ABX5VPT5_9MICO</name>
<dbReference type="RefSeq" id="WP_139949163.1">
    <property type="nucleotide sequence ID" value="NZ_CP040899.1"/>
</dbReference>
<evidence type="ECO:0000313" key="2">
    <source>
        <dbReference type="Proteomes" id="UP000313948"/>
    </source>
</evidence>
<reference evidence="1 2" key="1">
    <citation type="submission" date="2019-05" db="EMBL/GenBank/DDBJ databases">
        <title>Georgenia *** sp. nov., and Georgenia *** sp. nov., isolated from the intestinal contents of plateau pika (Ochotona curzoniae) in the Qinghai-Tibet plateau of China.</title>
        <authorList>
            <person name="Tian Z."/>
        </authorList>
    </citation>
    <scope>NUCLEOTIDE SEQUENCE [LARGE SCALE GENOMIC DNA]</scope>
    <source>
        <strain evidence="1 2">Z294</strain>
    </source>
</reference>
<accession>A0ABX5VPT5</accession>
<gene>
    <name evidence="1" type="ORF">FE251_14915</name>
</gene>
<proteinExistence type="predicted"/>
<dbReference type="Proteomes" id="UP000313948">
    <property type="component" value="Chromosome"/>
</dbReference>
<organism evidence="1 2">
    <name type="scientific">Georgenia wutianyii</name>
    <dbReference type="NCBI Taxonomy" id="2585135"/>
    <lineage>
        <taxon>Bacteria</taxon>
        <taxon>Bacillati</taxon>
        <taxon>Actinomycetota</taxon>
        <taxon>Actinomycetes</taxon>
        <taxon>Micrococcales</taxon>
        <taxon>Bogoriellaceae</taxon>
        <taxon>Georgenia</taxon>
    </lineage>
</organism>
<keyword evidence="2" id="KW-1185">Reference proteome</keyword>
<protein>
    <submittedName>
        <fullName evidence="1">DUF2993 domain-containing protein</fullName>
    </submittedName>
</protein>
<dbReference type="EMBL" id="CP040899">
    <property type="protein sequence ID" value="QDB80517.1"/>
    <property type="molecule type" value="Genomic_DNA"/>
</dbReference>
<dbReference type="InterPro" id="IPR021373">
    <property type="entry name" value="DUF2993"/>
</dbReference>
<sequence>MRRVATVVLIVLVVLGAAFVAVDRFAVAQAENRVLAEAREWAELAPGTEVEIDGFPFLTQVLAGRLSEIRGRAPSLVADGLELQDVRVAARGVTPREPYRAETVEINADIPVSTLRDAFGQGGLPGLPLQVEVADGLLQVGIDAGGLELDARVEPVIVDGAVGLRLEDISVGTADVPQEVIDLLEGALRDARIEIPGLSDGLEPTRLAVGRDGLELRLEGRDVELGSWIG</sequence>
<dbReference type="Pfam" id="PF11209">
    <property type="entry name" value="LmeA"/>
    <property type="match status" value="1"/>
</dbReference>
<evidence type="ECO:0000313" key="1">
    <source>
        <dbReference type="EMBL" id="QDB80517.1"/>
    </source>
</evidence>